<evidence type="ECO:0000256" key="1">
    <source>
        <dbReference type="ARBA" id="ARBA00005188"/>
    </source>
</evidence>
<keyword evidence="5 7" id="KW-0067">ATP-binding</keyword>
<dbReference type="EC" id="6.3.5.1" evidence="7 8"/>
<evidence type="ECO:0000256" key="3">
    <source>
        <dbReference type="ARBA" id="ARBA00022598"/>
    </source>
</evidence>
<dbReference type="NCBIfam" id="TIGR00552">
    <property type="entry name" value="nadE"/>
    <property type="match status" value="1"/>
</dbReference>
<feature type="binding site" evidence="7">
    <location>
        <position position="127"/>
    </location>
    <ligand>
        <name>L-glutamine</name>
        <dbReference type="ChEBI" id="CHEBI:58359"/>
    </ligand>
</feature>
<comment type="pathway">
    <text evidence="1 7 8">Cofactor biosynthesis; NAD(+) biosynthesis; NAD(+) from deamido-NAD(+) (L-Gln route): step 1/1.</text>
</comment>
<feature type="binding site" evidence="7">
    <location>
        <position position="474"/>
    </location>
    <ligand>
        <name>deamido-NAD(+)</name>
        <dbReference type="ChEBI" id="CHEBI:58437"/>
        <note>ligand shared between two neighboring subunits</note>
    </ligand>
</feature>
<organism evidence="11 12">
    <name type="scientific">Sutterella seckii</name>
    <dbReference type="NCBI Taxonomy" id="1944635"/>
    <lineage>
        <taxon>Bacteria</taxon>
        <taxon>Pseudomonadati</taxon>
        <taxon>Pseudomonadota</taxon>
        <taxon>Betaproteobacteria</taxon>
        <taxon>Burkholderiales</taxon>
        <taxon>Sutterellaceae</taxon>
        <taxon>Sutterella</taxon>
    </lineage>
</organism>
<dbReference type="GO" id="GO:0003952">
    <property type="term" value="F:NAD+ synthase (glutamine-hydrolyzing) activity"/>
    <property type="evidence" value="ECO:0007669"/>
    <property type="project" value="UniProtKB-UniRule"/>
</dbReference>
<dbReference type="PROSITE" id="PS50263">
    <property type="entry name" value="CN_HYDROLASE"/>
    <property type="match status" value="1"/>
</dbReference>
<evidence type="ECO:0000256" key="8">
    <source>
        <dbReference type="PIRNR" id="PIRNR006630"/>
    </source>
</evidence>
<comment type="caution">
    <text evidence="11">The sequence shown here is derived from an EMBL/GenBank/DDBJ whole genome shotgun (WGS) entry which is preliminary data.</text>
</comment>
<evidence type="ECO:0000256" key="5">
    <source>
        <dbReference type="ARBA" id="ARBA00022840"/>
    </source>
</evidence>
<dbReference type="OrthoDB" id="8817375at2"/>
<comment type="similarity">
    <text evidence="2 7 8">In the C-terminal section; belongs to the NAD synthetase family.</text>
</comment>
<dbReference type="AlphaFoldDB" id="A0A6I1EIU6"/>
<dbReference type="UniPathway" id="UPA00253">
    <property type="reaction ID" value="UER00334"/>
</dbReference>
<dbReference type="Pfam" id="PF02540">
    <property type="entry name" value="NAD_synthase"/>
    <property type="match status" value="1"/>
</dbReference>
<dbReference type="InterPro" id="IPR014445">
    <property type="entry name" value="Gln-dep_NAD_synthase"/>
</dbReference>
<dbReference type="Proteomes" id="UP000430564">
    <property type="component" value="Unassembled WGS sequence"/>
</dbReference>
<dbReference type="Gene3D" id="1.10.10.1140">
    <property type="entry name" value="Glutamine-dependent NAD+ synthetase, C-terminal domain"/>
    <property type="match status" value="1"/>
</dbReference>
<feature type="active site" description="Proton acceptor; for glutaminase activity" evidence="7">
    <location>
        <position position="51"/>
    </location>
</feature>
<keyword evidence="6 7" id="KW-0520">NAD</keyword>
<feature type="active site" description="For glutaminase activity" evidence="7">
    <location>
        <position position="121"/>
    </location>
</feature>
<evidence type="ECO:0000256" key="9">
    <source>
        <dbReference type="RuleBase" id="RU003811"/>
    </source>
</evidence>
<comment type="function">
    <text evidence="7">Catalyzes the ATP-dependent amidation of deamido-NAD to form NAD. Uses L-glutamine as a nitrogen source.</text>
</comment>
<dbReference type="CDD" id="cd00553">
    <property type="entry name" value="NAD_synthase"/>
    <property type="match status" value="1"/>
</dbReference>
<evidence type="ECO:0000259" key="10">
    <source>
        <dbReference type="PROSITE" id="PS50263"/>
    </source>
</evidence>
<keyword evidence="4 7" id="KW-0547">Nucleotide-binding</keyword>
<dbReference type="InterPro" id="IPR036526">
    <property type="entry name" value="C-N_Hydrolase_sf"/>
</dbReference>
<sequence>MRIGSNSTGFVRLGAASFRTHQGEPLANAREIEKVLEDAGRSKTDLLVLPELALTGYTCGDLFLRAGLLGKVNEALGLVLEASRRTPEMVVLLGLPLLSDGLLFNAALFLQNGRPLAAVPKSFLPNYQEFYEARWFSPAADALSDSVEVAGMRIPFGTDIIVESESGIRAAAEVCEDLWVGVPPGARHAAAGANVIANLSASNETTGKARFRRDLVRMTSAREIAAMVYASSGEGESTTDLVFSGHKLIAAGGRIASESIWKSGIVSAEVDLERIELERVRFRTMKEGLPKEALNYRRVAADPTYAAKAPLWPAAVDPMPFVPKGEERRNERCREILGLQAAGLAERLVKTGIHRAVIGISGGLDSTLALLVAAEAFDRLGRPRSDILGISMPGFGTSEGTKESARRLMEALGIESRTIDIRPACRQHFADIGHPEDKYDVVFENAQARERTQILMDVANAESGLVVGTSDMSELALGWATFNGDHMSMYAVNAGVPKTLVKHLVVTEGDMRPELRDVLQTIAETEISPELLPPDAAGRIQSTESTIGSYALHDFFLFHLMRSGFAREKIVALAKIAFSGTSAEEIDRTAETFFRRFYAQQYKRSSMPDGPKIGSVALSPRGDLRLPSDLGRIE</sequence>
<dbReference type="GO" id="GO:0005737">
    <property type="term" value="C:cytoplasm"/>
    <property type="evidence" value="ECO:0007669"/>
    <property type="project" value="InterPro"/>
</dbReference>
<dbReference type="EMBL" id="WEHX01000065">
    <property type="protein sequence ID" value="KAB7656922.1"/>
    <property type="molecule type" value="Genomic_DNA"/>
</dbReference>
<dbReference type="SUPFAM" id="SSF56317">
    <property type="entry name" value="Carbon-nitrogen hydrolase"/>
    <property type="match status" value="1"/>
</dbReference>
<feature type="binding site" evidence="7">
    <location>
        <position position="445"/>
    </location>
    <ligand>
        <name>deamido-NAD(+)</name>
        <dbReference type="ChEBI" id="CHEBI:58437"/>
        <note>ligand shared between two neighboring subunits</note>
    </ligand>
</feature>
<dbReference type="PANTHER" id="PTHR23090">
    <property type="entry name" value="NH 3 /GLUTAMINE-DEPENDENT NAD + SYNTHETASE"/>
    <property type="match status" value="1"/>
</dbReference>
<dbReference type="SUPFAM" id="SSF52402">
    <property type="entry name" value="Adenine nucleotide alpha hydrolases-like"/>
    <property type="match status" value="1"/>
</dbReference>
<dbReference type="CDD" id="cd07570">
    <property type="entry name" value="GAT_Gln-NAD-synth"/>
    <property type="match status" value="1"/>
</dbReference>
<feature type="binding site" evidence="7">
    <location>
        <begin position="359"/>
        <end position="366"/>
    </location>
    <ligand>
        <name>ATP</name>
        <dbReference type="ChEBI" id="CHEBI:30616"/>
    </ligand>
</feature>
<dbReference type="InterPro" id="IPR003694">
    <property type="entry name" value="NAD_synthase"/>
</dbReference>
<evidence type="ECO:0000313" key="11">
    <source>
        <dbReference type="EMBL" id="KAB7656922.1"/>
    </source>
</evidence>
<evidence type="ECO:0000313" key="12">
    <source>
        <dbReference type="Proteomes" id="UP000430564"/>
    </source>
</evidence>
<dbReference type="InterPro" id="IPR022310">
    <property type="entry name" value="NAD/GMP_synthase"/>
</dbReference>
<feature type="binding site" evidence="7">
    <location>
        <position position="208"/>
    </location>
    <ligand>
        <name>L-glutamine</name>
        <dbReference type="ChEBI" id="CHEBI:58359"/>
    </ligand>
</feature>
<dbReference type="HAMAP" id="MF_02090">
    <property type="entry name" value="NadE_glutamine_dep"/>
    <property type="match status" value="1"/>
</dbReference>
<accession>A0A6I1EIU6</accession>
<evidence type="ECO:0000256" key="4">
    <source>
        <dbReference type="ARBA" id="ARBA00022741"/>
    </source>
</evidence>
<feature type="binding site" evidence="7">
    <location>
        <position position="469"/>
    </location>
    <ligand>
        <name>ATP</name>
        <dbReference type="ChEBI" id="CHEBI:30616"/>
    </ligand>
</feature>
<dbReference type="GO" id="GO:0005524">
    <property type="term" value="F:ATP binding"/>
    <property type="evidence" value="ECO:0007669"/>
    <property type="project" value="UniProtKB-UniRule"/>
</dbReference>
<reference evidence="11 12" key="1">
    <citation type="submission" date="2019-10" db="EMBL/GenBank/DDBJ databases">
        <title>Genome diversity of Sutterella seckii.</title>
        <authorList>
            <person name="Chaplin A.V."/>
            <person name="Sokolova S.R."/>
            <person name="Mosin K.A."/>
            <person name="Ivanova E.L."/>
            <person name="Kochetkova T.O."/>
            <person name="Goltsov A.Y."/>
            <person name="Trofimov D.Y."/>
            <person name="Efimov B.A."/>
        </authorList>
    </citation>
    <scope>NUCLEOTIDE SEQUENCE [LARGE SCALE GENOMIC DNA]</scope>
    <source>
        <strain evidence="11 12">ASD393</strain>
    </source>
</reference>
<gene>
    <name evidence="7" type="primary">nadE</name>
    <name evidence="11" type="ORF">GBM95_08660</name>
</gene>
<dbReference type="GO" id="GO:0004359">
    <property type="term" value="F:glutaminase activity"/>
    <property type="evidence" value="ECO:0007669"/>
    <property type="project" value="InterPro"/>
</dbReference>
<feature type="binding site" evidence="7">
    <location>
        <begin position="479"/>
        <end position="482"/>
    </location>
    <ligand>
        <name>deamido-NAD(+)</name>
        <dbReference type="ChEBI" id="CHEBI:58437"/>
        <note>ligand shared between two neighboring subunits</note>
    </ligand>
</feature>
<dbReference type="Gene3D" id="3.40.50.620">
    <property type="entry name" value="HUPs"/>
    <property type="match status" value="1"/>
</dbReference>
<proteinExistence type="inferred from homology"/>
<feature type="domain" description="CN hydrolase" evidence="10">
    <location>
        <begin position="11"/>
        <end position="272"/>
    </location>
</feature>
<dbReference type="InterPro" id="IPR014729">
    <property type="entry name" value="Rossmann-like_a/b/a_fold"/>
</dbReference>
<dbReference type="Gene3D" id="3.60.110.10">
    <property type="entry name" value="Carbon-nitrogen hydrolase"/>
    <property type="match status" value="1"/>
</dbReference>
<comment type="catalytic activity">
    <reaction evidence="7 8">
        <text>deamido-NAD(+) + L-glutamine + ATP + H2O = L-glutamate + AMP + diphosphate + NAD(+) + H(+)</text>
        <dbReference type="Rhea" id="RHEA:24384"/>
        <dbReference type="ChEBI" id="CHEBI:15377"/>
        <dbReference type="ChEBI" id="CHEBI:15378"/>
        <dbReference type="ChEBI" id="CHEBI:29985"/>
        <dbReference type="ChEBI" id="CHEBI:30616"/>
        <dbReference type="ChEBI" id="CHEBI:33019"/>
        <dbReference type="ChEBI" id="CHEBI:57540"/>
        <dbReference type="ChEBI" id="CHEBI:58359"/>
        <dbReference type="ChEBI" id="CHEBI:58437"/>
        <dbReference type="ChEBI" id="CHEBI:456215"/>
        <dbReference type="EC" id="6.3.5.1"/>
    </reaction>
</comment>
<dbReference type="GO" id="GO:0008795">
    <property type="term" value="F:NAD+ synthase activity"/>
    <property type="evidence" value="ECO:0007669"/>
    <property type="project" value="UniProtKB-UniRule"/>
</dbReference>
<dbReference type="PIRSF" id="PIRSF006630">
    <property type="entry name" value="NADS_GAT"/>
    <property type="match status" value="1"/>
</dbReference>
<dbReference type="RefSeq" id="WP_152158733.1">
    <property type="nucleotide sequence ID" value="NZ_WEHX01000065.1"/>
</dbReference>
<evidence type="ECO:0000256" key="2">
    <source>
        <dbReference type="ARBA" id="ARBA00007145"/>
    </source>
</evidence>
<comment type="similarity">
    <text evidence="9">Belongs to the NAD synthetase family.</text>
</comment>
<dbReference type="PANTHER" id="PTHR23090:SF9">
    <property type="entry name" value="GLUTAMINE-DEPENDENT NAD(+) SYNTHETASE"/>
    <property type="match status" value="1"/>
</dbReference>
<evidence type="ECO:0000256" key="6">
    <source>
        <dbReference type="ARBA" id="ARBA00023027"/>
    </source>
</evidence>
<dbReference type="GO" id="GO:0009435">
    <property type="term" value="P:NAD+ biosynthetic process"/>
    <property type="evidence" value="ECO:0007669"/>
    <property type="project" value="UniProtKB-UniRule"/>
</dbReference>
<evidence type="ECO:0000256" key="7">
    <source>
        <dbReference type="HAMAP-Rule" id="MF_02090"/>
    </source>
</evidence>
<protein>
    <recommendedName>
        <fullName evidence="7 8">Glutamine-dependent NAD(+) synthetase</fullName>
        <ecNumber evidence="7 8">6.3.5.1</ecNumber>
    </recommendedName>
    <alternativeName>
        <fullName evidence="7 8">NAD(+) synthase [glutamine-hydrolyzing]</fullName>
    </alternativeName>
</protein>
<dbReference type="InterPro" id="IPR041856">
    <property type="entry name" value="NAD+_synth_C"/>
</dbReference>
<dbReference type="NCBIfam" id="NF002730">
    <property type="entry name" value="PRK02628.1"/>
    <property type="match status" value="1"/>
</dbReference>
<keyword evidence="3 7" id="KW-0436">Ligase</keyword>
<feature type="active site" description="Nucleophile; for glutaminase activity" evidence="7">
    <location>
        <position position="175"/>
    </location>
</feature>
<feature type="binding site" evidence="7">
    <location>
        <position position="202"/>
    </location>
    <ligand>
        <name>L-glutamine</name>
        <dbReference type="ChEBI" id="CHEBI:58359"/>
    </ligand>
</feature>
<dbReference type="Pfam" id="PF00795">
    <property type="entry name" value="CN_hydrolase"/>
    <property type="match status" value="1"/>
</dbReference>
<dbReference type="InterPro" id="IPR003010">
    <property type="entry name" value="C-N_Hydrolase"/>
</dbReference>
<name>A0A6I1EIU6_9BURK</name>
<feature type="binding site" evidence="7">
    <location>
        <position position="603"/>
    </location>
    <ligand>
        <name>deamido-NAD(+)</name>
        <dbReference type="ChEBI" id="CHEBI:58437"/>
        <note>ligand shared between two neighboring subunits</note>
    </ligand>
</feature>